<feature type="domain" description="C2H2-type" evidence="12">
    <location>
        <begin position="191"/>
        <end position="218"/>
    </location>
</feature>
<feature type="domain" description="C2H2-type" evidence="12">
    <location>
        <begin position="303"/>
        <end position="330"/>
    </location>
</feature>
<dbReference type="PROSITE" id="PS50157">
    <property type="entry name" value="ZINC_FINGER_C2H2_2"/>
    <property type="match status" value="9"/>
</dbReference>
<reference evidence="13" key="1">
    <citation type="submission" date="2012-11" db="EMBL/GenBank/DDBJ databases">
        <authorList>
            <person name="Lucero-Rivera Y.E."/>
            <person name="Tovar-Ramirez D."/>
        </authorList>
    </citation>
    <scope>NUCLEOTIDE SEQUENCE</scope>
    <source>
        <tissue evidence="13">Salivary gland</tissue>
    </source>
</reference>
<feature type="domain" description="C2H2-type" evidence="12">
    <location>
        <begin position="331"/>
        <end position="358"/>
    </location>
</feature>
<dbReference type="SMART" id="SM00355">
    <property type="entry name" value="ZnF_C2H2"/>
    <property type="match status" value="9"/>
</dbReference>
<evidence type="ECO:0000256" key="10">
    <source>
        <dbReference type="ARBA" id="ARBA00023242"/>
    </source>
</evidence>
<dbReference type="PANTHER" id="PTHR24393:SF151">
    <property type="entry name" value="C2H2-TYPE DOMAIN-CONTAINING PROTEIN"/>
    <property type="match status" value="1"/>
</dbReference>
<dbReference type="InterPro" id="IPR013087">
    <property type="entry name" value="Znf_C2H2_type"/>
</dbReference>
<keyword evidence="8" id="KW-0238">DNA-binding</keyword>
<dbReference type="InterPro" id="IPR036236">
    <property type="entry name" value="Znf_C2H2_sf"/>
</dbReference>
<protein>
    <submittedName>
        <fullName evidence="13">Putative zinc finger protein 84</fullName>
    </submittedName>
</protein>
<evidence type="ECO:0000256" key="8">
    <source>
        <dbReference type="ARBA" id="ARBA00023125"/>
    </source>
</evidence>
<comment type="subcellular location">
    <subcellularLocation>
        <location evidence="1">Nucleus</location>
    </subcellularLocation>
</comment>
<keyword evidence="6" id="KW-0862">Zinc</keyword>
<dbReference type="GO" id="GO:0005634">
    <property type="term" value="C:nucleus"/>
    <property type="evidence" value="ECO:0007669"/>
    <property type="project" value="UniProtKB-SubCell"/>
</dbReference>
<dbReference type="Gene3D" id="3.30.160.60">
    <property type="entry name" value="Classic Zinc Finger"/>
    <property type="match status" value="7"/>
</dbReference>
<comment type="similarity">
    <text evidence="2">Belongs to the krueppel C2H2-type zinc-finger protein family.</text>
</comment>
<dbReference type="GO" id="GO:0001228">
    <property type="term" value="F:DNA-binding transcription activator activity, RNA polymerase II-specific"/>
    <property type="evidence" value="ECO:0007669"/>
    <property type="project" value="TreeGrafter"/>
</dbReference>
<evidence type="ECO:0000256" key="2">
    <source>
        <dbReference type="ARBA" id="ARBA00006991"/>
    </source>
</evidence>
<dbReference type="PANTHER" id="PTHR24393">
    <property type="entry name" value="ZINC FINGER PROTEIN"/>
    <property type="match status" value="1"/>
</dbReference>
<evidence type="ECO:0000256" key="9">
    <source>
        <dbReference type="ARBA" id="ARBA00023163"/>
    </source>
</evidence>
<feature type="domain" description="C2H2-type" evidence="12">
    <location>
        <begin position="386"/>
        <end position="413"/>
    </location>
</feature>
<sequence length="438" mass="48873">NKVISGLRLPLFSARNNFVIVSVFIVIRVMGTPVKSAFLRPGVVPSVFVNEQSPSEAPRAAFSKRPNNEILRLLLSGDTTILHTPKPSHCNEGDHGDFAAEPVHGTAPSLIWDLGQDAETSPQPACEPNHDTDKSIQALLLTRHKASQANETKILSTIATQTEPQAVCSGSLSSASLEQSSSLASVRGRLHSCQQCTYVTLDKSTMNRHLGKHMGEPPFQCQMCPAAFIHKSKLVAHVRTHTGERPFCCVHCNASFSQKSHLFQHMRTHTGERPYSCVHCNASFSEKNNLKQHLRTRTGEGSFSCVHCNASFSVKCSLKQHMRTHTGERPFSCVRCNAFFSRKGHLVKHMRTHTERPLCCVHCSASFSVKALFTEHMRTHKGQRNFSCVHCETSFSMKGHLTQHMRIHTGERPFCCVHCKASFVRKSNLARHIRIHTR</sequence>
<dbReference type="FunFam" id="3.30.160.60:FF:002343">
    <property type="entry name" value="Zinc finger protein 33A"/>
    <property type="match status" value="3"/>
</dbReference>
<keyword evidence="4" id="KW-0677">Repeat</keyword>
<evidence type="ECO:0000256" key="6">
    <source>
        <dbReference type="ARBA" id="ARBA00022833"/>
    </source>
</evidence>
<feature type="domain" description="C2H2-type" evidence="12">
    <location>
        <begin position="414"/>
        <end position="438"/>
    </location>
</feature>
<keyword evidence="3" id="KW-0479">Metal-binding</keyword>
<evidence type="ECO:0000256" key="7">
    <source>
        <dbReference type="ARBA" id="ARBA00023015"/>
    </source>
</evidence>
<proteinExistence type="evidence at transcript level"/>
<keyword evidence="9" id="KW-0804">Transcription</keyword>
<keyword evidence="5 11" id="KW-0863">Zinc-finger</keyword>
<dbReference type="EMBL" id="GACK01002119">
    <property type="protein sequence ID" value="JAA62915.1"/>
    <property type="molecule type" value="mRNA"/>
</dbReference>
<feature type="domain" description="C2H2-type" evidence="12">
    <location>
        <begin position="247"/>
        <end position="274"/>
    </location>
</feature>
<evidence type="ECO:0000256" key="11">
    <source>
        <dbReference type="PROSITE-ProRule" id="PRU00042"/>
    </source>
</evidence>
<evidence type="ECO:0000256" key="1">
    <source>
        <dbReference type="ARBA" id="ARBA00004123"/>
    </source>
</evidence>
<evidence type="ECO:0000256" key="4">
    <source>
        <dbReference type="ARBA" id="ARBA00022737"/>
    </source>
</evidence>
<name>L7MFZ1_RHIPC</name>
<evidence type="ECO:0000256" key="5">
    <source>
        <dbReference type="ARBA" id="ARBA00022771"/>
    </source>
</evidence>
<organism evidence="13">
    <name type="scientific">Rhipicephalus pulchellus</name>
    <name type="common">Yellow backed tick</name>
    <name type="synonym">Dermacentor pulchellus</name>
    <dbReference type="NCBI Taxonomy" id="72859"/>
    <lineage>
        <taxon>Eukaryota</taxon>
        <taxon>Metazoa</taxon>
        <taxon>Ecdysozoa</taxon>
        <taxon>Arthropoda</taxon>
        <taxon>Chelicerata</taxon>
        <taxon>Arachnida</taxon>
        <taxon>Acari</taxon>
        <taxon>Parasitiformes</taxon>
        <taxon>Ixodida</taxon>
        <taxon>Ixodoidea</taxon>
        <taxon>Ixodidae</taxon>
        <taxon>Rhipicephalinae</taxon>
        <taxon>Rhipicephalus</taxon>
        <taxon>Rhipicephalus</taxon>
    </lineage>
</organism>
<evidence type="ECO:0000259" key="12">
    <source>
        <dbReference type="PROSITE" id="PS50157"/>
    </source>
</evidence>
<dbReference type="GO" id="GO:0042802">
    <property type="term" value="F:identical protein binding"/>
    <property type="evidence" value="ECO:0007669"/>
    <property type="project" value="UniProtKB-ARBA"/>
</dbReference>
<evidence type="ECO:0000256" key="3">
    <source>
        <dbReference type="ARBA" id="ARBA00022723"/>
    </source>
</evidence>
<dbReference type="AlphaFoldDB" id="L7MFZ1"/>
<dbReference type="FunFam" id="3.30.160.60:FF:000508">
    <property type="entry name" value="Myeloid zinc finger 1"/>
    <property type="match status" value="2"/>
</dbReference>
<reference evidence="13" key="2">
    <citation type="journal article" date="2015" name="J. Proteomics">
        <title>Sexual differences in the sialomes of the zebra tick, Rhipicephalus pulchellus.</title>
        <authorList>
            <person name="Tan A.W."/>
            <person name="Francischetti I.M."/>
            <person name="Slovak M."/>
            <person name="Kini R.M."/>
            <person name="Ribeiro J.M."/>
        </authorList>
    </citation>
    <scope>NUCLEOTIDE SEQUENCE</scope>
    <source>
        <tissue evidence="13">Salivary gland</tissue>
    </source>
</reference>
<dbReference type="GO" id="GO:0000978">
    <property type="term" value="F:RNA polymerase II cis-regulatory region sequence-specific DNA binding"/>
    <property type="evidence" value="ECO:0007669"/>
    <property type="project" value="TreeGrafter"/>
</dbReference>
<accession>L7MFZ1</accession>
<dbReference type="Pfam" id="PF00096">
    <property type="entry name" value="zf-C2H2"/>
    <property type="match status" value="7"/>
</dbReference>
<keyword evidence="7" id="KW-0805">Transcription regulation</keyword>
<feature type="domain" description="C2H2-type" evidence="12">
    <location>
        <begin position="358"/>
        <end position="385"/>
    </location>
</feature>
<keyword evidence="10" id="KW-0539">Nucleus</keyword>
<dbReference type="FunFam" id="3.30.160.60:FF:000630">
    <property type="entry name" value="Zinc finger protein 180"/>
    <property type="match status" value="1"/>
</dbReference>
<dbReference type="SUPFAM" id="SSF57667">
    <property type="entry name" value="beta-beta-alpha zinc fingers"/>
    <property type="match status" value="5"/>
</dbReference>
<feature type="domain" description="C2H2-type" evidence="12">
    <location>
        <begin position="275"/>
        <end position="302"/>
    </location>
</feature>
<dbReference type="GO" id="GO:0008270">
    <property type="term" value="F:zinc ion binding"/>
    <property type="evidence" value="ECO:0007669"/>
    <property type="project" value="UniProtKB-KW"/>
</dbReference>
<evidence type="ECO:0000313" key="13">
    <source>
        <dbReference type="EMBL" id="JAA62915.1"/>
    </source>
</evidence>
<feature type="non-terminal residue" evidence="13">
    <location>
        <position position="1"/>
    </location>
</feature>
<feature type="domain" description="C2H2-type" evidence="12">
    <location>
        <begin position="219"/>
        <end position="246"/>
    </location>
</feature>
<dbReference type="PROSITE" id="PS00028">
    <property type="entry name" value="ZINC_FINGER_C2H2_1"/>
    <property type="match status" value="7"/>
</dbReference>
<dbReference type="FunFam" id="3.30.160.60:FF:000065">
    <property type="entry name" value="B-cell CLL/lymphoma 6, member B"/>
    <property type="match status" value="1"/>
</dbReference>